<dbReference type="RefSeq" id="WP_398281295.1">
    <property type="nucleotide sequence ID" value="NZ_JBITLV010000004.1"/>
</dbReference>
<dbReference type="InterPro" id="IPR010721">
    <property type="entry name" value="UstE-like"/>
</dbReference>
<accession>A0ABW8AQH4</accession>
<sequence length="272" mass="29684">MSVLVVLLVTALAAVLVQLLTWLVALRLGRVSVVDVTWGPTFAVIALVAFLATPDDGDPARRVALVVLTTVWGLRLGTHIGLRQRGVPRGQDGEDPRYTEMLGRSKLPPKLAALVMVFLLQAASAWFISLPVQVGLISDGSLIGPAGFGVLAWLGVAVWSVGFFFETVGDWQLQRFRDDPSSKGQVLNTGLWRYTRHPNYFGDAAVWWGLFLIAGDAGWPLLVFPATAFMTWLLAAKTGKPLMEKALSSSRPGYAEYVERTSGFIPLPPKRR</sequence>
<feature type="transmembrane region" description="Helical" evidence="1">
    <location>
        <begin position="111"/>
        <end position="130"/>
    </location>
</feature>
<dbReference type="PANTHER" id="PTHR32251:SF17">
    <property type="entry name" value="STEROID 5-ALPHA REDUCTASE C-TERMINAL DOMAIN-CONTAINING PROTEIN"/>
    <property type="match status" value="1"/>
</dbReference>
<dbReference type="Gene3D" id="1.20.120.1630">
    <property type="match status" value="1"/>
</dbReference>
<evidence type="ECO:0000313" key="3">
    <source>
        <dbReference type="Proteomes" id="UP001612915"/>
    </source>
</evidence>
<evidence type="ECO:0000313" key="2">
    <source>
        <dbReference type="EMBL" id="MFI7588187.1"/>
    </source>
</evidence>
<keyword evidence="3" id="KW-1185">Reference proteome</keyword>
<feature type="transmembrane region" description="Helical" evidence="1">
    <location>
        <begin position="31"/>
        <end position="51"/>
    </location>
</feature>
<feature type="transmembrane region" description="Helical" evidence="1">
    <location>
        <begin position="63"/>
        <end position="82"/>
    </location>
</feature>
<dbReference type="Proteomes" id="UP001612915">
    <property type="component" value="Unassembled WGS sequence"/>
</dbReference>
<dbReference type="EMBL" id="JBITLV010000004">
    <property type="protein sequence ID" value="MFI7588187.1"/>
    <property type="molecule type" value="Genomic_DNA"/>
</dbReference>
<keyword evidence="1" id="KW-0472">Membrane</keyword>
<gene>
    <name evidence="2" type="ORF">ACIB24_14050</name>
</gene>
<name>A0ABW8AQH4_9ACTN</name>
<feature type="transmembrane region" description="Helical" evidence="1">
    <location>
        <begin position="142"/>
        <end position="165"/>
    </location>
</feature>
<dbReference type="Pfam" id="PF06966">
    <property type="entry name" value="DUF1295"/>
    <property type="match status" value="1"/>
</dbReference>
<comment type="caution">
    <text evidence="2">The sequence shown here is derived from an EMBL/GenBank/DDBJ whole genome shotgun (WGS) entry which is preliminary data.</text>
</comment>
<dbReference type="PANTHER" id="PTHR32251">
    <property type="entry name" value="3-OXO-5-ALPHA-STEROID 4-DEHYDROGENASE"/>
    <property type="match status" value="1"/>
</dbReference>
<dbReference type="PROSITE" id="PS50244">
    <property type="entry name" value="S5A_REDUCTASE"/>
    <property type="match status" value="1"/>
</dbReference>
<keyword evidence="1" id="KW-1133">Transmembrane helix</keyword>
<evidence type="ECO:0000256" key="1">
    <source>
        <dbReference type="SAM" id="Phobius"/>
    </source>
</evidence>
<proteinExistence type="predicted"/>
<keyword evidence="1" id="KW-0812">Transmembrane</keyword>
<reference evidence="2 3" key="1">
    <citation type="submission" date="2024-10" db="EMBL/GenBank/DDBJ databases">
        <title>The Natural Products Discovery Center: Release of the First 8490 Sequenced Strains for Exploring Actinobacteria Biosynthetic Diversity.</title>
        <authorList>
            <person name="Kalkreuter E."/>
            <person name="Kautsar S.A."/>
            <person name="Yang D."/>
            <person name="Bader C.D."/>
            <person name="Teijaro C.N."/>
            <person name="Fluegel L."/>
            <person name="Davis C.M."/>
            <person name="Simpson J.R."/>
            <person name="Lauterbach L."/>
            <person name="Steele A.D."/>
            <person name="Gui C."/>
            <person name="Meng S."/>
            <person name="Li G."/>
            <person name="Viehrig K."/>
            <person name="Ye F."/>
            <person name="Su P."/>
            <person name="Kiefer A.F."/>
            <person name="Nichols A."/>
            <person name="Cepeda A.J."/>
            <person name="Yan W."/>
            <person name="Fan B."/>
            <person name="Jiang Y."/>
            <person name="Adhikari A."/>
            <person name="Zheng C.-J."/>
            <person name="Schuster L."/>
            <person name="Cowan T.M."/>
            <person name="Smanski M.J."/>
            <person name="Chevrette M.G."/>
            <person name="De Carvalho L.P.S."/>
            <person name="Shen B."/>
        </authorList>
    </citation>
    <scope>NUCLEOTIDE SEQUENCE [LARGE SCALE GENOMIC DNA]</scope>
    <source>
        <strain evidence="2 3">NPDC049639</strain>
    </source>
</reference>
<protein>
    <submittedName>
        <fullName evidence="2">DUF1295 domain-containing protein</fullName>
    </submittedName>
</protein>
<feature type="transmembrane region" description="Helical" evidence="1">
    <location>
        <begin position="205"/>
        <end position="235"/>
    </location>
</feature>
<organism evidence="2 3">
    <name type="scientific">Spongisporangium articulatum</name>
    <dbReference type="NCBI Taxonomy" id="3362603"/>
    <lineage>
        <taxon>Bacteria</taxon>
        <taxon>Bacillati</taxon>
        <taxon>Actinomycetota</taxon>
        <taxon>Actinomycetes</taxon>
        <taxon>Kineosporiales</taxon>
        <taxon>Kineosporiaceae</taxon>
        <taxon>Spongisporangium</taxon>
    </lineage>
</organism>